<keyword evidence="3" id="KW-0723">Serine/threonine-protein kinase</keyword>
<keyword evidence="3" id="KW-0418">Kinase</keyword>
<organism evidence="3 4">
    <name type="scientific">Coprinopsis cinerea (strain Okayama-7 / 130 / ATCC MYA-4618 / FGSC 9003)</name>
    <name type="common">Inky cap fungus</name>
    <name type="synonym">Hormographiella aspergillata</name>
    <dbReference type="NCBI Taxonomy" id="240176"/>
    <lineage>
        <taxon>Eukaryota</taxon>
        <taxon>Fungi</taxon>
        <taxon>Dikarya</taxon>
        <taxon>Basidiomycota</taxon>
        <taxon>Agaricomycotina</taxon>
        <taxon>Agaricomycetes</taxon>
        <taxon>Agaricomycetidae</taxon>
        <taxon>Agaricales</taxon>
        <taxon>Agaricineae</taxon>
        <taxon>Psathyrellaceae</taxon>
        <taxon>Coprinopsis</taxon>
    </lineage>
</organism>
<evidence type="ECO:0000259" key="2">
    <source>
        <dbReference type="PROSITE" id="PS51985"/>
    </source>
</evidence>
<dbReference type="OrthoDB" id="2879108at2759"/>
<dbReference type="Gene3D" id="1.10.510.10">
    <property type="entry name" value="Transferase(Phosphotransferase) domain 1"/>
    <property type="match status" value="1"/>
</dbReference>
<dbReference type="VEuPathDB" id="FungiDB:CC1G_03441"/>
<keyword evidence="3" id="KW-0808">Transferase</keyword>
<protein>
    <submittedName>
        <fullName evidence="3">Serine/threonine protein kinase</fullName>
    </submittedName>
</protein>
<evidence type="ECO:0000313" key="4">
    <source>
        <dbReference type="Proteomes" id="UP000001861"/>
    </source>
</evidence>
<gene>
    <name evidence="3" type="ORF">CC1G_03441</name>
</gene>
<dbReference type="InterPro" id="IPR033698">
    <property type="entry name" value="POLO_box_Plk4_2"/>
</dbReference>
<dbReference type="STRING" id="240176.A8NQR2"/>
<dbReference type="PROSITE" id="PS50011">
    <property type="entry name" value="PROTEIN_KINASE_DOM"/>
    <property type="match status" value="1"/>
</dbReference>
<dbReference type="InterPro" id="IPR001245">
    <property type="entry name" value="Ser-Thr/Tyr_kinase_cat_dom"/>
</dbReference>
<evidence type="ECO:0000313" key="3">
    <source>
        <dbReference type="EMBL" id="EAU86230.2"/>
    </source>
</evidence>
<comment type="caution">
    <text evidence="3">The sequence shown here is derived from an EMBL/GenBank/DDBJ whole genome shotgun (WGS) entry which is preliminary data.</text>
</comment>
<dbReference type="Pfam" id="PF07714">
    <property type="entry name" value="PK_Tyr_Ser-Thr"/>
    <property type="match status" value="1"/>
</dbReference>
<feature type="domain" description="Protein kinase" evidence="1">
    <location>
        <begin position="1"/>
        <end position="276"/>
    </location>
</feature>
<keyword evidence="4" id="KW-1185">Reference proteome</keyword>
<evidence type="ECO:0000259" key="1">
    <source>
        <dbReference type="PROSITE" id="PS50011"/>
    </source>
</evidence>
<dbReference type="EMBL" id="AACS02000008">
    <property type="protein sequence ID" value="EAU86230.2"/>
    <property type="molecule type" value="Genomic_DNA"/>
</dbReference>
<dbReference type="AlphaFoldDB" id="A8NQR2"/>
<sequence length="495" mass="55356">MAPETQGDAFPVFEGYEILARLKSVIKKVGSFLYWAGWRLKDDEAYHVLELCSGGNLENYLSQTQHALATHQFRLLLQGTANALVYLQGQGILHRNIQPSSIYVAEDDRFRYTYAADVWSLGRVLLFASSRQVHSKEAALCTVNSDWSDLLETVEAPSLISGMLKEIQEYSWSWKVMGILDRSLESALDQSKPALNCDSQLEKLLGSVNDAFLCDETGDDPLASSGELNFSFSTGDSCESSSDESIDGALQDYPPSQNDLHISLQNNGQSAGELLLWSPDFVPSILTPKIYPFSAGTIQILQSRYLLIEGRSGHHRPLLVDPTGTFVKVLDLDYSPADIDNHDLEIERTAANTISNLPGVLVAQYEAARTYLEELKSRTPMLIMHVVEGKCMLMCNSPLPDVEILVRSSTSRGSVRMLRVRFLRRSGTIEFAQRETSDCRAEWQKKVCSCQNVLPVVGPDEEQDLDDMERRALKLLRDFIRVCDVVEKGCVNRNQ</sequence>
<proteinExistence type="predicted"/>
<dbReference type="PROSITE" id="PS51985">
    <property type="entry name" value="CPB2"/>
    <property type="match status" value="1"/>
</dbReference>
<accession>A8NQR2</accession>
<dbReference type="HOGENOM" id="CLU_550958_0_0_1"/>
<feature type="domain" description="Cryptic POLO box 2 (CPB2)" evidence="2">
    <location>
        <begin position="379"/>
        <end position="495"/>
    </location>
</feature>
<dbReference type="GO" id="GO:0004674">
    <property type="term" value="F:protein serine/threonine kinase activity"/>
    <property type="evidence" value="ECO:0007669"/>
    <property type="project" value="UniProtKB-KW"/>
</dbReference>
<dbReference type="InParanoid" id="A8NQR2"/>
<dbReference type="Gene3D" id="3.30.200.20">
    <property type="entry name" value="Phosphorylase Kinase, domain 1"/>
    <property type="match status" value="1"/>
</dbReference>
<dbReference type="RefSeq" id="XP_001835659.2">
    <property type="nucleotide sequence ID" value="XM_001835607.2"/>
</dbReference>
<dbReference type="SUPFAM" id="SSF56112">
    <property type="entry name" value="Protein kinase-like (PK-like)"/>
    <property type="match status" value="1"/>
</dbReference>
<dbReference type="GeneID" id="6012194"/>
<dbReference type="InterPro" id="IPR000719">
    <property type="entry name" value="Prot_kinase_dom"/>
</dbReference>
<dbReference type="InterPro" id="IPR011009">
    <property type="entry name" value="Kinase-like_dom_sf"/>
</dbReference>
<dbReference type="GO" id="GO:0005524">
    <property type="term" value="F:ATP binding"/>
    <property type="evidence" value="ECO:0007669"/>
    <property type="project" value="InterPro"/>
</dbReference>
<dbReference type="Proteomes" id="UP000001861">
    <property type="component" value="Unassembled WGS sequence"/>
</dbReference>
<dbReference type="KEGG" id="cci:CC1G_03441"/>
<reference evidence="3 4" key="1">
    <citation type="journal article" date="2010" name="Proc. Natl. Acad. Sci. U.S.A.">
        <title>Insights into evolution of multicellular fungi from the assembled chromosomes of the mushroom Coprinopsis cinerea (Coprinus cinereus).</title>
        <authorList>
            <person name="Stajich J.E."/>
            <person name="Wilke S.K."/>
            <person name="Ahren D."/>
            <person name="Au C.H."/>
            <person name="Birren B.W."/>
            <person name="Borodovsky M."/>
            <person name="Burns C."/>
            <person name="Canback B."/>
            <person name="Casselton L.A."/>
            <person name="Cheng C.K."/>
            <person name="Deng J."/>
            <person name="Dietrich F.S."/>
            <person name="Fargo D.C."/>
            <person name="Farman M.L."/>
            <person name="Gathman A.C."/>
            <person name="Goldberg J."/>
            <person name="Guigo R."/>
            <person name="Hoegger P.J."/>
            <person name="Hooker J.B."/>
            <person name="Huggins A."/>
            <person name="James T.Y."/>
            <person name="Kamada T."/>
            <person name="Kilaru S."/>
            <person name="Kodira C."/>
            <person name="Kues U."/>
            <person name="Kupfer D."/>
            <person name="Kwan H.S."/>
            <person name="Lomsadze A."/>
            <person name="Li W."/>
            <person name="Lilly W.W."/>
            <person name="Ma L.J."/>
            <person name="Mackey A.J."/>
            <person name="Manning G."/>
            <person name="Martin F."/>
            <person name="Muraguchi H."/>
            <person name="Natvig D.O."/>
            <person name="Palmerini H."/>
            <person name="Ramesh M.A."/>
            <person name="Rehmeyer C.J."/>
            <person name="Roe B.A."/>
            <person name="Shenoy N."/>
            <person name="Stanke M."/>
            <person name="Ter-Hovhannisyan V."/>
            <person name="Tunlid A."/>
            <person name="Velagapudi R."/>
            <person name="Vision T.J."/>
            <person name="Zeng Q."/>
            <person name="Zolan M.E."/>
            <person name="Pukkila P.J."/>
        </authorList>
    </citation>
    <scope>NUCLEOTIDE SEQUENCE [LARGE SCALE GENOMIC DNA]</scope>
    <source>
        <strain evidence="4">Okayama-7 / 130 / ATCC MYA-4618 / FGSC 9003</strain>
    </source>
</reference>
<name>A8NQR2_COPC7</name>